<evidence type="ECO:0000313" key="1">
    <source>
        <dbReference type="EMBL" id="SHI46528.1"/>
    </source>
</evidence>
<name>A0A1M6BD84_MALRU</name>
<dbReference type="OrthoDB" id="5405299at2"/>
<accession>A0A1M6BD84</accession>
<dbReference type="Proteomes" id="UP000184171">
    <property type="component" value="Unassembled WGS sequence"/>
</dbReference>
<dbReference type="EMBL" id="FQZT01000001">
    <property type="protein sequence ID" value="SHI46528.1"/>
    <property type="molecule type" value="Genomic_DNA"/>
</dbReference>
<evidence type="ECO:0000313" key="2">
    <source>
        <dbReference type="Proteomes" id="UP000184171"/>
    </source>
</evidence>
<dbReference type="AlphaFoldDB" id="A0A1M6BD84"/>
<dbReference type="STRING" id="1122189.SAMN02745165_00123"/>
<dbReference type="Gene3D" id="3.30.1490.300">
    <property type="match status" value="1"/>
</dbReference>
<reference evidence="1 2" key="1">
    <citation type="submission" date="2016-11" db="EMBL/GenBank/DDBJ databases">
        <authorList>
            <person name="Jaros S."/>
            <person name="Januszkiewicz K."/>
            <person name="Wedrychowicz H."/>
        </authorList>
    </citation>
    <scope>NUCLEOTIDE SEQUENCE [LARGE SCALE GENOMIC DNA]</scope>
    <source>
        <strain evidence="1 2">DSM 5091</strain>
    </source>
</reference>
<sequence length="310" mass="35052">MFRRNYLGLEISREGLRAIAVQRRGSRVALSGGKTLRFGDDLLHPSVMEPNVRQPDKFVEAVREVLMPLAKREKRIAVALPDASGHLYLLEIETPFKGYNEGLEIVRWQLKDMLPPQLTKYSIDYQLLGKHESGSQQVLASVVATDVLHQYEELLVVAGFAPGLIDFHALNMYNAYHGRIELGNDFFLVAVDSDQLCLLAFENRRLDLYRTKTVALDSERIFQEINRSMVGYRKAHGSLNRMKVHLHTDWTETDELSKAVEAAFEKNVDLLPSPLLQLVGSQKLHITDADARSMAAALGIAERMITRVNK</sequence>
<dbReference type="SUPFAM" id="SSF53067">
    <property type="entry name" value="Actin-like ATPase domain"/>
    <property type="match status" value="1"/>
</dbReference>
<dbReference type="InterPro" id="IPR043129">
    <property type="entry name" value="ATPase_NBD"/>
</dbReference>
<keyword evidence="2" id="KW-1185">Reference proteome</keyword>
<dbReference type="Gene3D" id="3.30.420.40">
    <property type="match status" value="2"/>
</dbReference>
<dbReference type="RefSeq" id="WP_072904811.1">
    <property type="nucleotide sequence ID" value="NZ_FQZT01000001.1"/>
</dbReference>
<proteinExistence type="predicted"/>
<organism evidence="1 2">
    <name type="scientific">Malonomonas rubra DSM 5091</name>
    <dbReference type="NCBI Taxonomy" id="1122189"/>
    <lineage>
        <taxon>Bacteria</taxon>
        <taxon>Pseudomonadati</taxon>
        <taxon>Thermodesulfobacteriota</taxon>
        <taxon>Desulfuromonadia</taxon>
        <taxon>Desulfuromonadales</taxon>
        <taxon>Geopsychrobacteraceae</taxon>
        <taxon>Malonomonas</taxon>
    </lineage>
</organism>
<gene>
    <name evidence="1" type="ORF">SAMN02745165_00123</name>
</gene>
<protein>
    <submittedName>
        <fullName evidence="1">Type IV pilus assembly protein PilM</fullName>
    </submittedName>
</protein>